<evidence type="ECO:0000313" key="9">
    <source>
        <dbReference type="Proteomes" id="UP000264006"/>
    </source>
</evidence>
<dbReference type="InterPro" id="IPR018076">
    <property type="entry name" value="T2SS_GspF_dom"/>
</dbReference>
<sequence length="311" mass="32537">MTAVQLLAATSTGLFVASVMWSVVRPKRRLAGRVRPYALSALTALGRPVDARSVRIAAGEAAPGRTGIGGLLERTVEVLLLRGDADETLHRRLVQAKVYAVPEERLVSEHRIRQVLAGVVGASAAGAAGAAVGLSGAGTVALGLIGLVAGAARPSGAVDRAITRRRERMRAELPPVAQLLAMRARAGGSVTTALAATADRCHGLVADDLGDALSQHRAGRPLEEALETLASTTPEPEAARLYRLLAGAMRYGLDAAPELLRLAREGREHHLTRLRRDATKRRAALLLPVIGLLAPLMLLFVAAPLPSLLGG</sequence>
<accession>A0A346Y505</accession>
<keyword evidence="3 6" id="KW-0812">Transmembrane</keyword>
<keyword evidence="4 6" id="KW-1133">Transmembrane helix</keyword>
<evidence type="ECO:0000256" key="4">
    <source>
        <dbReference type="ARBA" id="ARBA00022989"/>
    </source>
</evidence>
<comment type="subcellular location">
    <subcellularLocation>
        <location evidence="1">Cell membrane</location>
        <topology evidence="1">Multi-pass membrane protein</topology>
    </subcellularLocation>
</comment>
<feature type="transmembrane region" description="Helical" evidence="6">
    <location>
        <begin position="115"/>
        <end position="134"/>
    </location>
</feature>
<feature type="domain" description="Type II secretion system protein GspF" evidence="7">
    <location>
        <begin position="178"/>
        <end position="301"/>
    </location>
</feature>
<dbReference type="PANTHER" id="PTHR35007:SF2">
    <property type="entry name" value="PILUS ASSEMBLE PROTEIN"/>
    <property type="match status" value="1"/>
</dbReference>
<dbReference type="RefSeq" id="WP_114593715.1">
    <property type="nucleotide sequence ID" value="NZ_CP031165.1"/>
</dbReference>
<feature type="transmembrane region" description="Helical" evidence="6">
    <location>
        <begin position="6"/>
        <end position="24"/>
    </location>
</feature>
<dbReference type="EMBL" id="CP031165">
    <property type="protein sequence ID" value="AXV09552.1"/>
    <property type="molecule type" value="Genomic_DNA"/>
</dbReference>
<evidence type="ECO:0000256" key="2">
    <source>
        <dbReference type="ARBA" id="ARBA00022475"/>
    </source>
</evidence>
<dbReference type="Proteomes" id="UP000264006">
    <property type="component" value="Chromosome"/>
</dbReference>
<keyword evidence="9" id="KW-1185">Reference proteome</keyword>
<keyword evidence="2" id="KW-1003">Cell membrane</keyword>
<dbReference type="OrthoDB" id="5185234at2"/>
<name>A0A346Y505_9ACTN</name>
<evidence type="ECO:0000313" key="8">
    <source>
        <dbReference type="EMBL" id="AXV09552.1"/>
    </source>
</evidence>
<evidence type="ECO:0000256" key="5">
    <source>
        <dbReference type="ARBA" id="ARBA00023136"/>
    </source>
</evidence>
<dbReference type="PANTHER" id="PTHR35007">
    <property type="entry name" value="INTEGRAL MEMBRANE PROTEIN-RELATED"/>
    <property type="match status" value="1"/>
</dbReference>
<dbReference type="GO" id="GO:0005886">
    <property type="term" value="C:plasma membrane"/>
    <property type="evidence" value="ECO:0007669"/>
    <property type="project" value="UniProtKB-SubCell"/>
</dbReference>
<organism evidence="8 9">
    <name type="scientific">Euzebya pacifica</name>
    <dbReference type="NCBI Taxonomy" id="1608957"/>
    <lineage>
        <taxon>Bacteria</taxon>
        <taxon>Bacillati</taxon>
        <taxon>Actinomycetota</taxon>
        <taxon>Nitriliruptoria</taxon>
        <taxon>Euzebyales</taxon>
    </lineage>
</organism>
<evidence type="ECO:0000256" key="6">
    <source>
        <dbReference type="SAM" id="Phobius"/>
    </source>
</evidence>
<dbReference type="Pfam" id="PF00482">
    <property type="entry name" value="T2SSF"/>
    <property type="match status" value="1"/>
</dbReference>
<evidence type="ECO:0000256" key="1">
    <source>
        <dbReference type="ARBA" id="ARBA00004651"/>
    </source>
</evidence>
<gene>
    <name evidence="8" type="ORF">DVS28_a4895</name>
</gene>
<evidence type="ECO:0000259" key="7">
    <source>
        <dbReference type="Pfam" id="PF00482"/>
    </source>
</evidence>
<protein>
    <submittedName>
        <fullName evidence="8">Type II/IV secretion system protein TadC, associated with Flp pilus assembly</fullName>
    </submittedName>
</protein>
<feature type="transmembrane region" description="Helical" evidence="6">
    <location>
        <begin position="140"/>
        <end position="162"/>
    </location>
</feature>
<dbReference type="KEGG" id="euz:DVS28_a4895"/>
<proteinExistence type="predicted"/>
<dbReference type="AlphaFoldDB" id="A0A346Y505"/>
<feature type="transmembrane region" description="Helical" evidence="6">
    <location>
        <begin position="283"/>
        <end position="305"/>
    </location>
</feature>
<keyword evidence="5 6" id="KW-0472">Membrane</keyword>
<evidence type="ECO:0000256" key="3">
    <source>
        <dbReference type="ARBA" id="ARBA00022692"/>
    </source>
</evidence>
<reference evidence="8 9" key="1">
    <citation type="submission" date="2018-09" db="EMBL/GenBank/DDBJ databases">
        <title>Complete genome sequence of Euzebya sp. DY32-46 isolated from seawater of Pacific Ocean.</title>
        <authorList>
            <person name="Xu L."/>
            <person name="Wu Y.-H."/>
            <person name="Xu X.-W."/>
        </authorList>
    </citation>
    <scope>NUCLEOTIDE SEQUENCE [LARGE SCALE GENOMIC DNA]</scope>
    <source>
        <strain evidence="8 9">DY32-46</strain>
    </source>
</reference>